<dbReference type="SUPFAM" id="SSF51126">
    <property type="entry name" value="Pectin lyase-like"/>
    <property type="match status" value="1"/>
</dbReference>
<dbReference type="eggNOG" id="COG3291">
    <property type="taxonomic scope" value="Bacteria"/>
</dbReference>
<dbReference type="Proteomes" id="UP000001635">
    <property type="component" value="Chromosome"/>
</dbReference>
<dbReference type="PANTHER" id="PTHR41339">
    <property type="entry name" value="LIPL48"/>
    <property type="match status" value="1"/>
</dbReference>
<dbReference type="HOGENOM" id="CLU_034925_2_0_10"/>
<evidence type="ECO:0000313" key="3">
    <source>
        <dbReference type="Proteomes" id="UP000001635"/>
    </source>
</evidence>
<dbReference type="RefSeq" id="WP_014020295.1">
    <property type="nucleotide sequence ID" value="NC_015914.1"/>
</dbReference>
<evidence type="ECO:0000313" key="2">
    <source>
        <dbReference type="EMBL" id="AEL26002.1"/>
    </source>
</evidence>
<protein>
    <submittedName>
        <fullName evidence="2">Uncharacterized protein</fullName>
    </submittedName>
</protein>
<feature type="signal peptide" evidence="1">
    <location>
        <begin position="1"/>
        <end position="19"/>
    </location>
</feature>
<feature type="chain" id="PRO_5003401104" evidence="1">
    <location>
        <begin position="20"/>
        <end position="500"/>
    </location>
</feature>
<keyword evidence="3" id="KW-1185">Reference proteome</keyword>
<dbReference type="STRING" id="880070.Cycma_2260"/>
<dbReference type="EMBL" id="CP002955">
    <property type="protein sequence ID" value="AEL26002.1"/>
    <property type="molecule type" value="Genomic_DNA"/>
</dbReference>
<dbReference type="PANTHER" id="PTHR41339:SF1">
    <property type="entry name" value="SECRETED PROTEIN"/>
    <property type="match status" value="1"/>
</dbReference>
<dbReference type="InterPro" id="IPR011050">
    <property type="entry name" value="Pectin_lyase_fold/virulence"/>
</dbReference>
<organism evidence="2 3">
    <name type="scientific">Cyclobacterium marinum (strain ATCC 25205 / DSM 745 / LMG 13164 / NCIMB 1802)</name>
    <name type="common">Flectobacillus marinus</name>
    <dbReference type="NCBI Taxonomy" id="880070"/>
    <lineage>
        <taxon>Bacteria</taxon>
        <taxon>Pseudomonadati</taxon>
        <taxon>Bacteroidota</taxon>
        <taxon>Cytophagia</taxon>
        <taxon>Cytophagales</taxon>
        <taxon>Cyclobacteriaceae</taxon>
        <taxon>Cyclobacterium</taxon>
    </lineage>
</organism>
<dbReference type="PROSITE" id="PS51257">
    <property type="entry name" value="PROKAR_LIPOPROTEIN"/>
    <property type="match status" value="1"/>
</dbReference>
<dbReference type="AlphaFoldDB" id="G0J508"/>
<accession>G0J508</accession>
<keyword evidence="1" id="KW-0732">Signal</keyword>
<dbReference type="OrthoDB" id="1521716at2"/>
<dbReference type="KEGG" id="cmr:Cycma_2260"/>
<proteinExistence type="predicted"/>
<reference evidence="3" key="1">
    <citation type="submission" date="2011-07" db="EMBL/GenBank/DDBJ databases">
        <title>The complete genome of Cyclobacterium marinum DSM 745.</title>
        <authorList>
            <person name="Lucas S."/>
            <person name="Han J."/>
            <person name="Lapidus A."/>
            <person name="Bruce D."/>
            <person name="Goodwin L."/>
            <person name="Pitluck S."/>
            <person name="Peters L."/>
            <person name="Kyrpides N."/>
            <person name="Mavromatis K."/>
            <person name="Ivanova N."/>
            <person name="Ovchinnikova G."/>
            <person name="Chertkov O."/>
            <person name="Detter J.C."/>
            <person name="Tapia R."/>
            <person name="Han C."/>
            <person name="Land M."/>
            <person name="Hauser L."/>
            <person name="Markowitz V."/>
            <person name="Cheng J.-F."/>
            <person name="Hugenholtz P."/>
            <person name="Woyke T."/>
            <person name="Wu D."/>
            <person name="Tindall B."/>
            <person name="Schuetze A."/>
            <person name="Brambilla E."/>
            <person name="Klenk H.-P."/>
            <person name="Eisen J.A."/>
        </authorList>
    </citation>
    <scope>NUCLEOTIDE SEQUENCE [LARGE SCALE GENOMIC DNA]</scope>
    <source>
        <strain evidence="3">ATCC 25205 / DSM 745 / LMG 13164 / NCIMB 1802</strain>
    </source>
</reference>
<sequence length="500" mass="52401">MKKLFNWMTIATLAITVLAACNEEDDPNNQVVISGVPATASVEVEESIDPVAVNITAADGLTTLVVKRNGTTIETINYTGEVSATYDFNYEATEEDADSNIVFEIIATDMNGDTQRSTFVVTVGEISTIVRVDENITADQVWETGKVYVLGSRITVTEGVELIIEPGVIVKGEAGSGANATALVIARGATIEAEGTADQPIIFTSIADEITPGMIASPNLDPDIDGLWGGLLVLGRAPGSFAGDVSEVQIEGIPPSDTNGLHGGDNPEDYSGKLKYISIRHGGANIGEGNEINGLTLGSVGSATIIENIEVIANQDDGIEWFGGTVNVKNAIIWNAGDDALDTDMAWSGTLDNFIVINGSSTDHSLEIDGPEGSFNDGHTLQNGIIVGNDVAELGDFRDGARGTFKNILFQGFADPAETEGRGDFSISGDKSLENFQNGDLAFENLEVVLADGVALTDVFKNGTDAHATAVTAGANTVGADKSVFSDWTWSAEAGNLDNL</sequence>
<evidence type="ECO:0000256" key="1">
    <source>
        <dbReference type="SAM" id="SignalP"/>
    </source>
</evidence>
<name>G0J508_CYCMS</name>
<gene>
    <name evidence="2" type="ordered locus">Cycma_2260</name>
</gene>